<accession>K2JBU4</accession>
<feature type="transmembrane region" description="Helical" evidence="7">
    <location>
        <begin position="332"/>
        <end position="350"/>
    </location>
</feature>
<name>K2JBU4_9PROT</name>
<dbReference type="eggNOG" id="COG4664">
    <property type="taxonomic scope" value="Bacteria"/>
</dbReference>
<proteinExistence type="inferred from homology"/>
<evidence type="ECO:0000256" key="2">
    <source>
        <dbReference type="ARBA" id="ARBA00022475"/>
    </source>
</evidence>
<dbReference type="Proteomes" id="UP000006746">
    <property type="component" value="Unassembled WGS sequence"/>
</dbReference>
<evidence type="ECO:0000256" key="4">
    <source>
        <dbReference type="ARBA" id="ARBA00022692"/>
    </source>
</evidence>
<evidence type="ECO:0000256" key="1">
    <source>
        <dbReference type="ARBA" id="ARBA00004429"/>
    </source>
</evidence>
<dbReference type="AlphaFoldDB" id="K2JBU4"/>
<feature type="transmembrane region" description="Helical" evidence="7">
    <location>
        <begin position="178"/>
        <end position="203"/>
    </location>
</feature>
<reference evidence="9 10" key="1">
    <citation type="journal article" date="2012" name="J. Bacteriol.">
        <title>Genome Sequence of Oceanibaculum indicum Type Strain P24.</title>
        <authorList>
            <person name="Lai Q."/>
            <person name="Shao Z."/>
        </authorList>
    </citation>
    <scope>NUCLEOTIDE SEQUENCE [LARGE SCALE GENOMIC DNA]</scope>
    <source>
        <strain evidence="9 10">P24</strain>
    </source>
</reference>
<comment type="subunit">
    <text evidence="7">The complex comprises the extracytoplasmic solute receptor protein and the two transmembrane proteins.</text>
</comment>
<keyword evidence="10" id="KW-1185">Reference proteome</keyword>
<feature type="transmembrane region" description="Helical" evidence="7">
    <location>
        <begin position="237"/>
        <end position="255"/>
    </location>
</feature>
<feature type="transmembrane region" description="Helical" evidence="7">
    <location>
        <begin position="12"/>
        <end position="39"/>
    </location>
</feature>
<evidence type="ECO:0000259" key="8">
    <source>
        <dbReference type="Pfam" id="PF06808"/>
    </source>
</evidence>
<keyword evidence="7" id="KW-0813">Transport</keyword>
<feature type="transmembrane region" description="Helical" evidence="7">
    <location>
        <begin position="357"/>
        <end position="376"/>
    </location>
</feature>
<protein>
    <recommendedName>
        <fullName evidence="7">TRAP transporter large permease protein</fullName>
    </recommendedName>
</protein>
<feature type="transmembrane region" description="Helical" evidence="7">
    <location>
        <begin position="291"/>
        <end position="312"/>
    </location>
</feature>
<dbReference type="InterPro" id="IPR010656">
    <property type="entry name" value="DctM"/>
</dbReference>
<evidence type="ECO:0000313" key="10">
    <source>
        <dbReference type="Proteomes" id="UP000006746"/>
    </source>
</evidence>
<sequence>MEFYIEDYFPVLMFVALAFLLFSGLPVAIVLGGIGLAFGGLGVIYDVFSPIEFFNIISRVYGGIVESLVLVAVPMFIFMGTMLEKSGVANDLLHALQVLLRRVPGGLALSVTLMGTVMAATTGIIGASVVMMTLLALPVMLQRGYSHPLAAGTICASGTLGILIPPSIMLVIMGDLLAISVGSLFLAAIIPGFLLSAIYLAYIATTSTLNPKMAPPMPDAEGPENTAELLIMVARSFIPPILLITLVLGSIFAGWATPTEASGVGAFGATLLAIFNRRLSFAVLKEVCERSALTGGMLFFIFVGATAFSYVFRSLGGDDLVIDFIEGLGFGPWGILFVLMGVVFFLGFFFDWIEITLIVLPVFAPIVGLLDFEGHVPSQSVVLWFAILVAVNLQTSFLTPPFGFALFYLKGVAPREMKIQSIYRGIIPFVILQVIGLGLVILFPDLALWLPTTLLD</sequence>
<feature type="transmembrane region" description="Helical" evidence="7">
    <location>
        <begin position="382"/>
        <end position="409"/>
    </location>
</feature>
<feature type="transmembrane region" description="Helical" evidence="7">
    <location>
        <begin position="261"/>
        <end position="279"/>
    </location>
</feature>
<dbReference type="InterPro" id="IPR004681">
    <property type="entry name" value="TRAP_DctM"/>
</dbReference>
<evidence type="ECO:0000256" key="6">
    <source>
        <dbReference type="ARBA" id="ARBA00023136"/>
    </source>
</evidence>
<evidence type="ECO:0000313" key="9">
    <source>
        <dbReference type="EMBL" id="EKE72267.1"/>
    </source>
</evidence>
<keyword evidence="6 7" id="KW-0472">Membrane</keyword>
<dbReference type="PANTHER" id="PTHR33362:SF7">
    <property type="entry name" value="SLL1103 PROTEIN"/>
    <property type="match status" value="1"/>
</dbReference>
<keyword evidence="3 7" id="KW-0997">Cell inner membrane</keyword>
<dbReference type="GO" id="GO:0022857">
    <property type="term" value="F:transmembrane transporter activity"/>
    <property type="evidence" value="ECO:0007669"/>
    <property type="project" value="UniProtKB-UniRule"/>
</dbReference>
<dbReference type="GO" id="GO:0005886">
    <property type="term" value="C:plasma membrane"/>
    <property type="evidence" value="ECO:0007669"/>
    <property type="project" value="UniProtKB-SubCell"/>
</dbReference>
<dbReference type="RefSeq" id="WP_008945379.1">
    <property type="nucleotide sequence ID" value="NZ_AMRL01000020.1"/>
</dbReference>
<comment type="similarity">
    <text evidence="7">Belongs to the TRAP transporter large permease family.</text>
</comment>
<feature type="transmembrane region" description="Helical" evidence="7">
    <location>
        <begin position="107"/>
        <end position="137"/>
    </location>
</feature>
<feature type="transmembrane region" description="Helical" evidence="7">
    <location>
        <begin position="60"/>
        <end position="83"/>
    </location>
</feature>
<dbReference type="PATRIC" id="fig|1207063.3.peg.2801"/>
<dbReference type="STRING" id="1207063.P24_13875"/>
<gene>
    <name evidence="9" type="ORF">P24_13875</name>
</gene>
<dbReference type="PANTHER" id="PTHR33362">
    <property type="entry name" value="SIALIC ACID TRAP TRANSPORTER PERMEASE PROTEIN SIAT-RELATED"/>
    <property type="match status" value="1"/>
</dbReference>
<comment type="caution">
    <text evidence="9">The sequence shown here is derived from an EMBL/GenBank/DDBJ whole genome shotgun (WGS) entry which is preliminary data.</text>
</comment>
<dbReference type="EMBL" id="AMRL01000020">
    <property type="protein sequence ID" value="EKE72267.1"/>
    <property type="molecule type" value="Genomic_DNA"/>
</dbReference>
<evidence type="ECO:0000256" key="3">
    <source>
        <dbReference type="ARBA" id="ARBA00022519"/>
    </source>
</evidence>
<keyword evidence="5 7" id="KW-1133">Transmembrane helix</keyword>
<keyword evidence="4 7" id="KW-0812">Transmembrane</keyword>
<comment type="function">
    <text evidence="7">Part of the tripartite ATP-independent periplasmic (TRAP) transport system.</text>
</comment>
<evidence type="ECO:0000256" key="7">
    <source>
        <dbReference type="RuleBase" id="RU369079"/>
    </source>
</evidence>
<feature type="transmembrane region" description="Helical" evidence="7">
    <location>
        <begin position="421"/>
        <end position="443"/>
    </location>
</feature>
<organism evidence="9 10">
    <name type="scientific">Oceanibaculum indicum P24</name>
    <dbReference type="NCBI Taxonomy" id="1207063"/>
    <lineage>
        <taxon>Bacteria</taxon>
        <taxon>Pseudomonadati</taxon>
        <taxon>Pseudomonadota</taxon>
        <taxon>Alphaproteobacteria</taxon>
        <taxon>Rhodospirillales</taxon>
        <taxon>Oceanibaculaceae</taxon>
        <taxon>Oceanibaculum</taxon>
    </lineage>
</organism>
<dbReference type="NCBIfam" id="TIGR00786">
    <property type="entry name" value="dctM"/>
    <property type="match status" value="1"/>
</dbReference>
<feature type="domain" description="TRAP C4-dicarboxylate transport system permease DctM subunit" evidence="8">
    <location>
        <begin position="14"/>
        <end position="445"/>
    </location>
</feature>
<keyword evidence="2" id="KW-1003">Cell membrane</keyword>
<feature type="transmembrane region" description="Helical" evidence="7">
    <location>
        <begin position="149"/>
        <end position="172"/>
    </location>
</feature>
<dbReference type="Pfam" id="PF06808">
    <property type="entry name" value="DctM"/>
    <property type="match status" value="1"/>
</dbReference>
<comment type="subcellular location">
    <subcellularLocation>
        <location evidence="1 7">Cell inner membrane</location>
        <topology evidence="1 7">Multi-pass membrane protein</topology>
    </subcellularLocation>
</comment>
<evidence type="ECO:0000256" key="5">
    <source>
        <dbReference type="ARBA" id="ARBA00022989"/>
    </source>
</evidence>